<evidence type="ECO:0000313" key="3">
    <source>
        <dbReference type="Proteomes" id="UP001491088"/>
    </source>
</evidence>
<dbReference type="EMBL" id="CP150496">
    <property type="protein sequence ID" value="WYW54936.1"/>
    <property type="molecule type" value="Genomic_DNA"/>
</dbReference>
<evidence type="ECO:0008006" key="4">
    <source>
        <dbReference type="Google" id="ProtNLM"/>
    </source>
</evidence>
<dbReference type="Proteomes" id="UP001491088">
    <property type="component" value="Chromosome"/>
</dbReference>
<keyword evidence="3" id="KW-1185">Reference proteome</keyword>
<organism evidence="2 3">
    <name type="scientific">Polaribacter marinaquae</name>
    <dbReference type="NCBI Taxonomy" id="1642819"/>
    <lineage>
        <taxon>Bacteria</taxon>
        <taxon>Pseudomonadati</taxon>
        <taxon>Bacteroidota</taxon>
        <taxon>Flavobacteriia</taxon>
        <taxon>Flavobacteriales</taxon>
        <taxon>Flavobacteriaceae</taxon>
    </lineage>
</organism>
<evidence type="ECO:0000256" key="1">
    <source>
        <dbReference type="SAM" id="Phobius"/>
    </source>
</evidence>
<keyword evidence="1" id="KW-0812">Transmembrane</keyword>
<protein>
    <recommendedName>
        <fullName evidence="4">DUF3149 domain-containing protein</fullName>
    </recommendedName>
</protein>
<reference evidence="2 3" key="1">
    <citation type="submission" date="2024-03" db="EMBL/GenBank/DDBJ databases">
        <authorList>
            <person name="Cao K."/>
        </authorList>
    </citation>
    <scope>NUCLEOTIDE SEQUENCE [LARGE SCALE GENOMIC DNA]</scope>
    <source>
        <strain evidence="2 3">MCCC 1K00696</strain>
    </source>
</reference>
<gene>
    <name evidence="2" type="ORF">WG950_10390</name>
</gene>
<sequence>MDFLNFPLVSWVNGTVMIGVFAVVVIGLIAAIFLLINSDKKVK</sequence>
<dbReference type="RefSeq" id="WP_302849547.1">
    <property type="nucleotide sequence ID" value="NZ_CP150496.1"/>
</dbReference>
<keyword evidence="1" id="KW-0472">Membrane</keyword>
<feature type="transmembrane region" description="Helical" evidence="1">
    <location>
        <begin position="12"/>
        <end position="36"/>
    </location>
</feature>
<keyword evidence="1" id="KW-1133">Transmembrane helix</keyword>
<evidence type="ECO:0000313" key="2">
    <source>
        <dbReference type="EMBL" id="WYW54936.1"/>
    </source>
</evidence>
<proteinExistence type="predicted"/>
<name>A0ABZ2TP71_9FLAO</name>
<accession>A0ABZ2TP71</accession>